<dbReference type="EMBL" id="CSTD01000005">
    <property type="protein sequence ID" value="CPR13001.1"/>
    <property type="molecule type" value="Genomic_DNA"/>
</dbReference>
<proteinExistence type="predicted"/>
<dbReference type="RefSeq" id="WP_085179574.1">
    <property type="nucleotide sequence ID" value="NZ_CSTD01000005.1"/>
</dbReference>
<organism evidence="3 4">
    <name type="scientific">Mycobacterium bohemicum DSM 44277</name>
    <dbReference type="NCBI Taxonomy" id="1236609"/>
    <lineage>
        <taxon>Bacteria</taxon>
        <taxon>Bacillati</taxon>
        <taxon>Actinomycetota</taxon>
        <taxon>Actinomycetes</taxon>
        <taxon>Mycobacteriales</taxon>
        <taxon>Mycobacteriaceae</taxon>
        <taxon>Mycobacterium</taxon>
    </lineage>
</organism>
<feature type="domain" description="PE-PPE" evidence="2">
    <location>
        <begin position="155"/>
        <end position="380"/>
    </location>
</feature>
<gene>
    <name evidence="3" type="ORF">BN971_04308</name>
</gene>
<name>A0A0U0WD47_MYCBE</name>
<reference evidence="3 4" key="1">
    <citation type="submission" date="2015-03" db="EMBL/GenBank/DDBJ databases">
        <authorList>
            <person name="Murphy D."/>
        </authorList>
    </citation>
    <scope>NUCLEOTIDE SEQUENCE [LARGE SCALE GENOMIC DNA]</scope>
    <source>
        <strain evidence="3 4">DSM 44277</strain>
    </source>
</reference>
<dbReference type="Pfam" id="PF08237">
    <property type="entry name" value="PE-PPE"/>
    <property type="match status" value="1"/>
</dbReference>
<dbReference type="Pfam" id="PF00934">
    <property type="entry name" value="PE"/>
    <property type="match status" value="1"/>
</dbReference>
<dbReference type="InterPro" id="IPR038332">
    <property type="entry name" value="PPE_sf"/>
</dbReference>
<protein>
    <submittedName>
        <fullName evidence="3">PE family protein</fullName>
    </submittedName>
</protein>
<dbReference type="Proteomes" id="UP000198875">
    <property type="component" value="Unassembled WGS sequence"/>
</dbReference>
<dbReference type="InterPro" id="IPR000084">
    <property type="entry name" value="PE-PGRS_N"/>
</dbReference>
<dbReference type="Gene3D" id="1.10.287.850">
    <property type="entry name" value="HP0062-like domain"/>
    <property type="match status" value="1"/>
</dbReference>
<evidence type="ECO:0000259" key="1">
    <source>
        <dbReference type="Pfam" id="PF00934"/>
    </source>
</evidence>
<feature type="domain" description="PE" evidence="1">
    <location>
        <begin position="4"/>
        <end position="93"/>
    </location>
</feature>
<evidence type="ECO:0000313" key="4">
    <source>
        <dbReference type="Proteomes" id="UP000198875"/>
    </source>
</evidence>
<sequence length="575" mass="58936" precursor="true">MTSLITQPQLLASAAADASSIGSALDQARSAAAASTTNVVAAAEDEISSVTAQLFGAYGQEYQALLQQATTFHEDFVAALSAAGSAYTQAEAEIASSLGLTGAATTNPVFAAVTQAKDPTVDAILIMTGSGTATPSTAYLNSVYNLYLTNFNTLPTTVLTAVSTAEGLYPYTGVKDLVLNISLARDVTELDNAIVSVLGPAPSAKVVSVLGYSQSAIAASMEMPKLLAEGYNSSNAYFTLLGDPSNPNGGLISRFPGLDLPSLGITFGFATPSNDFPTTIYTLEYDGFADFPRYPIDFLADLNALAGIVFIHGTYPHLTNAIVATAIPLAQSGAPSMTTYNIIPTENLPLLTPLRAIPFIGNPLADLVQPDLKALINWGYGDPNYGWSTSPADVPTPFGFLPPLSATTELGPLLVSGTQQGIQAFASDLSTMVPPSLPNLSLSSLTNLLGSGASTGGAPVALPSLTGIISGIETANTNIVGTLTTDVSTAYATLLPTADITTAVVVSIPSYDVNLFLNGITEAINGDPVQGLIDAFGDPISADVGLVTLAGGFEALTFVNAAETIFTGVPNPGPN</sequence>
<dbReference type="AlphaFoldDB" id="A0A0U0WD47"/>
<evidence type="ECO:0000313" key="3">
    <source>
        <dbReference type="EMBL" id="CPR13001.1"/>
    </source>
</evidence>
<dbReference type="SUPFAM" id="SSF140459">
    <property type="entry name" value="PE/PPE dimer-like"/>
    <property type="match status" value="1"/>
</dbReference>
<dbReference type="InterPro" id="IPR013228">
    <property type="entry name" value="PE-PPE_C"/>
</dbReference>
<dbReference type="OrthoDB" id="4568361at2"/>
<accession>A0A0U0WD47</accession>
<evidence type="ECO:0000259" key="2">
    <source>
        <dbReference type="Pfam" id="PF08237"/>
    </source>
</evidence>